<dbReference type="OMA" id="EDEIWKR"/>
<feature type="region of interest" description="Disordered" evidence="1">
    <location>
        <begin position="158"/>
        <end position="313"/>
    </location>
</feature>
<feature type="compositionally biased region" description="Basic and acidic residues" evidence="1">
    <location>
        <begin position="210"/>
        <end position="223"/>
    </location>
</feature>
<name>A0A0C4DVA8_MAGP6</name>
<keyword evidence="4" id="KW-1185">Reference proteome</keyword>
<protein>
    <submittedName>
        <fullName evidence="2 3">Uncharacterized protein</fullName>
    </submittedName>
</protein>
<sequence length="765" mass="82632">MNWTEGSLARYTRGGRGNELLRRQHRHFARARAAMLVGPRRTGSPSRSANFGSRSPSAVGANHDPGTKNSAGLERQRGSQSHEPPDKNSHEPSNADNLLAAARARPGRGDPSIAEKRRKILLRQDWTGVELQKPLDRDSKSRRGKILPWPPIRGSVISRGGHVFGRGYDARMESDRRRRESSPASGDIRVRVGSQESRFAESSSMGHHNGHQEPSDTRRHDDLTTSSYSQPSSRSQETESAEVRTPTSPCSTSSGYLEQEGLQAARRARRASSSSSPLSRAIHHAMSRRRHRLVLSKSHSSVPDDPDSGDSTMVQVGSREPVVTASLQAENERWRELVCSSPSRSITGSPSPSRPVISPGVSVLAHAISGARQTGLGGPGYSCHRSPSAASDTREERYTDDYEDCSMSSATQEAADRAPPRVPKIASESMPGFSLPARLLLSSSPTPNSDIRDELRPLAESRDVCAGVEPPELHEDQRGWRPYAANIARIGSPLGGLDRDNIKVRDQREEHKAWMKSIVSGDSSEAAYQQALLEAKPNASRALQQRAQIIRGREGTHDATRGGPSTEPMSAAGANARESAVAGAPGVVTASCTPEADGNAESDDSMIVNVPEPVDMAGGSGADSPTSRQIRGIEQSPAFSTLVPDIDSVVVEPSVTAGPTPSIPADEPKVPFKFAAPKLFVGKNAANRPGHLSLEPTLPLPGNRGERRPRGARGRGGRTRAGQSVIRQLPNHRADPIEEFCDERPTRRPKTRSLFRGLETQPETE</sequence>
<reference evidence="3" key="5">
    <citation type="submission" date="2015-06" db="UniProtKB">
        <authorList>
            <consortium name="EnsemblFungi"/>
        </authorList>
    </citation>
    <scope>IDENTIFICATION</scope>
    <source>
        <strain evidence="3">ATCC 64411</strain>
    </source>
</reference>
<reference evidence="2" key="3">
    <citation type="submission" date="2011-03" db="EMBL/GenBank/DDBJ databases">
        <title>Annotation of Magnaporthe poae ATCC 64411.</title>
        <authorList>
            <person name="Ma L.-J."/>
            <person name="Dead R."/>
            <person name="Young S.K."/>
            <person name="Zeng Q."/>
            <person name="Gargeya S."/>
            <person name="Fitzgerald M."/>
            <person name="Haas B."/>
            <person name="Abouelleil A."/>
            <person name="Alvarado L."/>
            <person name="Arachchi H.M."/>
            <person name="Berlin A."/>
            <person name="Brown A."/>
            <person name="Chapman S.B."/>
            <person name="Chen Z."/>
            <person name="Dunbar C."/>
            <person name="Freedman E."/>
            <person name="Gearin G."/>
            <person name="Gellesch M."/>
            <person name="Goldberg J."/>
            <person name="Griggs A."/>
            <person name="Gujja S."/>
            <person name="Heiman D."/>
            <person name="Howarth C."/>
            <person name="Larson L."/>
            <person name="Lui A."/>
            <person name="MacDonald P.J.P."/>
            <person name="Mehta T."/>
            <person name="Montmayeur A."/>
            <person name="Murphy C."/>
            <person name="Neiman D."/>
            <person name="Pearson M."/>
            <person name="Priest M."/>
            <person name="Roberts A."/>
            <person name="Saif S."/>
            <person name="Shea T."/>
            <person name="Shenoy N."/>
            <person name="Sisk P."/>
            <person name="Stolte C."/>
            <person name="Sykes S."/>
            <person name="Yandava C."/>
            <person name="Wortman J."/>
            <person name="Nusbaum C."/>
            <person name="Birren B."/>
        </authorList>
    </citation>
    <scope>NUCLEOTIDE SEQUENCE</scope>
    <source>
        <strain evidence="2">ATCC 64411</strain>
    </source>
</reference>
<evidence type="ECO:0000256" key="1">
    <source>
        <dbReference type="SAM" id="MobiDB-lite"/>
    </source>
</evidence>
<dbReference type="EnsemblFungi" id="MAPG_03910T0">
    <property type="protein sequence ID" value="MAPG_03910T0"/>
    <property type="gene ID" value="MAPG_03910"/>
</dbReference>
<feature type="compositionally biased region" description="Low complexity" evidence="1">
    <location>
        <begin position="271"/>
        <end position="280"/>
    </location>
</feature>
<gene>
    <name evidence="2" type="ORF">MAPG_03910</name>
</gene>
<feature type="region of interest" description="Disordered" evidence="1">
    <location>
        <begin position="687"/>
        <end position="765"/>
    </location>
</feature>
<feature type="compositionally biased region" description="Basic and acidic residues" evidence="1">
    <location>
        <begin position="168"/>
        <end position="181"/>
    </location>
</feature>
<accession>A0A0C4DVA8</accession>
<proteinExistence type="predicted"/>
<feature type="compositionally biased region" description="Basic and acidic residues" evidence="1">
    <location>
        <begin position="732"/>
        <end position="746"/>
    </location>
</feature>
<dbReference type="OrthoDB" id="5426563at2759"/>
<dbReference type="EMBL" id="GL876968">
    <property type="protein sequence ID" value="KLU84876.1"/>
    <property type="molecule type" value="Genomic_DNA"/>
</dbReference>
<reference evidence="2" key="1">
    <citation type="submission" date="2010-05" db="EMBL/GenBank/DDBJ databases">
        <title>The Genome Sequence of Magnaporthe poae strain ATCC 64411.</title>
        <authorList>
            <consortium name="The Broad Institute Genome Sequencing Platform"/>
            <consortium name="Broad Institute Genome Sequencing Center for Infectious Disease"/>
            <person name="Ma L.-J."/>
            <person name="Dead R."/>
            <person name="Young S."/>
            <person name="Zeng Q."/>
            <person name="Koehrsen M."/>
            <person name="Alvarado L."/>
            <person name="Berlin A."/>
            <person name="Chapman S.B."/>
            <person name="Chen Z."/>
            <person name="Freedman E."/>
            <person name="Gellesch M."/>
            <person name="Goldberg J."/>
            <person name="Griggs A."/>
            <person name="Gujja S."/>
            <person name="Heilman E.R."/>
            <person name="Heiman D."/>
            <person name="Hepburn T."/>
            <person name="Howarth C."/>
            <person name="Jen D."/>
            <person name="Larson L."/>
            <person name="Mehta T."/>
            <person name="Neiman D."/>
            <person name="Pearson M."/>
            <person name="Roberts A."/>
            <person name="Saif S."/>
            <person name="Shea T."/>
            <person name="Shenoy N."/>
            <person name="Sisk P."/>
            <person name="Stolte C."/>
            <person name="Sykes S."/>
            <person name="Walk T."/>
            <person name="White J."/>
            <person name="Yandava C."/>
            <person name="Haas B."/>
            <person name="Nusbaum C."/>
            <person name="Birren B."/>
        </authorList>
    </citation>
    <scope>NUCLEOTIDE SEQUENCE</scope>
    <source>
        <strain evidence="2">ATCC 64411</strain>
    </source>
</reference>
<dbReference type="AlphaFoldDB" id="A0A0C4DVA8"/>
<reference evidence="4" key="2">
    <citation type="submission" date="2010-05" db="EMBL/GenBank/DDBJ databases">
        <title>The genome sequence of Magnaporthe poae strain ATCC 64411.</title>
        <authorList>
            <person name="Ma L.-J."/>
            <person name="Dead R."/>
            <person name="Young S."/>
            <person name="Zeng Q."/>
            <person name="Koehrsen M."/>
            <person name="Alvarado L."/>
            <person name="Berlin A."/>
            <person name="Chapman S.B."/>
            <person name="Chen Z."/>
            <person name="Freedman E."/>
            <person name="Gellesch M."/>
            <person name="Goldberg J."/>
            <person name="Griggs A."/>
            <person name="Gujja S."/>
            <person name="Heilman E.R."/>
            <person name="Heiman D."/>
            <person name="Hepburn T."/>
            <person name="Howarth C."/>
            <person name="Jen D."/>
            <person name="Larson L."/>
            <person name="Mehta T."/>
            <person name="Neiman D."/>
            <person name="Pearson M."/>
            <person name="Roberts A."/>
            <person name="Saif S."/>
            <person name="Shea T."/>
            <person name="Shenoy N."/>
            <person name="Sisk P."/>
            <person name="Stolte C."/>
            <person name="Sykes S."/>
            <person name="Walk T."/>
            <person name="White J."/>
            <person name="Yandava C."/>
            <person name="Haas B."/>
            <person name="Nusbaum C."/>
            <person name="Birren B."/>
        </authorList>
    </citation>
    <scope>NUCLEOTIDE SEQUENCE [LARGE SCALE GENOMIC DNA]</scope>
    <source>
        <strain evidence="4">ATCC 64411 / 73-15</strain>
    </source>
</reference>
<dbReference type="EMBL" id="ADBL01000923">
    <property type="status" value="NOT_ANNOTATED_CDS"/>
    <property type="molecule type" value="Genomic_DNA"/>
</dbReference>
<feature type="region of interest" description="Disordered" evidence="1">
    <location>
        <begin position="552"/>
        <end position="629"/>
    </location>
</feature>
<dbReference type="eggNOG" id="ENOG502RIWC">
    <property type="taxonomic scope" value="Eukaryota"/>
</dbReference>
<evidence type="ECO:0000313" key="4">
    <source>
        <dbReference type="Proteomes" id="UP000011715"/>
    </source>
</evidence>
<feature type="compositionally biased region" description="Polar residues" evidence="1">
    <location>
        <begin position="43"/>
        <end position="56"/>
    </location>
</feature>
<evidence type="ECO:0000313" key="3">
    <source>
        <dbReference type="EnsemblFungi" id="MAPG_03910T0"/>
    </source>
</evidence>
<reference evidence="3" key="4">
    <citation type="journal article" date="2015" name="G3 (Bethesda)">
        <title>Genome sequences of three phytopathogenic species of the Magnaporthaceae family of fungi.</title>
        <authorList>
            <person name="Okagaki L.H."/>
            <person name="Nunes C.C."/>
            <person name="Sailsbery J."/>
            <person name="Clay B."/>
            <person name="Brown D."/>
            <person name="John T."/>
            <person name="Oh Y."/>
            <person name="Young N."/>
            <person name="Fitzgerald M."/>
            <person name="Haas B.J."/>
            <person name="Zeng Q."/>
            <person name="Young S."/>
            <person name="Adiconis X."/>
            <person name="Fan L."/>
            <person name="Levin J.Z."/>
            <person name="Mitchell T.K."/>
            <person name="Okubara P.A."/>
            <person name="Farman M.L."/>
            <person name="Kohn L.M."/>
            <person name="Birren B."/>
            <person name="Ma L.-J."/>
            <person name="Dean R.A."/>
        </authorList>
    </citation>
    <scope>NUCLEOTIDE SEQUENCE</scope>
    <source>
        <strain evidence="3">ATCC 64411 / 73-15</strain>
    </source>
</reference>
<feature type="region of interest" description="Disordered" evidence="1">
    <location>
        <begin position="36"/>
        <end position="94"/>
    </location>
</feature>
<feature type="compositionally biased region" description="Low complexity" evidence="1">
    <location>
        <begin position="226"/>
        <end position="235"/>
    </location>
</feature>
<feature type="compositionally biased region" description="Polar residues" evidence="1">
    <location>
        <begin position="194"/>
        <end position="206"/>
    </location>
</feature>
<dbReference type="Proteomes" id="UP000011715">
    <property type="component" value="Unassembled WGS sequence"/>
</dbReference>
<feature type="compositionally biased region" description="Polar residues" evidence="1">
    <location>
        <begin position="245"/>
        <end position="256"/>
    </location>
</feature>
<organism evidence="3 4">
    <name type="scientific">Magnaporthiopsis poae (strain ATCC 64411 / 73-15)</name>
    <name type="common">Kentucky bluegrass fungus</name>
    <name type="synonym">Magnaporthe poae</name>
    <dbReference type="NCBI Taxonomy" id="644358"/>
    <lineage>
        <taxon>Eukaryota</taxon>
        <taxon>Fungi</taxon>
        <taxon>Dikarya</taxon>
        <taxon>Ascomycota</taxon>
        <taxon>Pezizomycotina</taxon>
        <taxon>Sordariomycetes</taxon>
        <taxon>Sordariomycetidae</taxon>
        <taxon>Magnaporthales</taxon>
        <taxon>Magnaporthaceae</taxon>
        <taxon>Magnaporthiopsis</taxon>
    </lineage>
</organism>
<feature type="region of interest" description="Disordered" evidence="1">
    <location>
        <begin position="378"/>
        <end position="397"/>
    </location>
</feature>
<evidence type="ECO:0000313" key="2">
    <source>
        <dbReference type="EMBL" id="KLU84876.1"/>
    </source>
</evidence>
<feature type="region of interest" description="Disordered" evidence="1">
    <location>
        <begin position="407"/>
        <end position="429"/>
    </location>
</feature>
<feature type="compositionally biased region" description="Basic residues" evidence="1">
    <location>
        <begin position="281"/>
        <end position="294"/>
    </location>
</feature>
<dbReference type="VEuPathDB" id="FungiDB:MAPG_03910"/>